<evidence type="ECO:0000259" key="6">
    <source>
        <dbReference type="PROSITE" id="PS50011"/>
    </source>
</evidence>
<proteinExistence type="predicted"/>
<dbReference type="GO" id="GO:0005886">
    <property type="term" value="C:plasma membrane"/>
    <property type="evidence" value="ECO:0007669"/>
    <property type="project" value="TreeGrafter"/>
</dbReference>
<accession>A0AAN8TSK0</accession>
<organism evidence="7 8">
    <name type="scientific">Solanum bulbocastanum</name>
    <name type="common">Wild potato</name>
    <dbReference type="NCBI Taxonomy" id="147425"/>
    <lineage>
        <taxon>Eukaryota</taxon>
        <taxon>Viridiplantae</taxon>
        <taxon>Streptophyta</taxon>
        <taxon>Embryophyta</taxon>
        <taxon>Tracheophyta</taxon>
        <taxon>Spermatophyta</taxon>
        <taxon>Magnoliopsida</taxon>
        <taxon>eudicotyledons</taxon>
        <taxon>Gunneridae</taxon>
        <taxon>Pentapetalae</taxon>
        <taxon>asterids</taxon>
        <taxon>lamiids</taxon>
        <taxon>Solanales</taxon>
        <taxon>Solanaceae</taxon>
        <taxon>Solanoideae</taxon>
        <taxon>Solaneae</taxon>
        <taxon>Solanum</taxon>
    </lineage>
</organism>
<dbReference type="Pfam" id="PF07714">
    <property type="entry name" value="PK_Tyr_Ser-Thr"/>
    <property type="match status" value="1"/>
</dbReference>
<sequence>MGEVLWNLEYALRLQEPGGFGKVYRGVLCDGTKVALKRYSPMSQQVFEEFQTEIEDLSQFRHPNLVLLIGYWNDNNEMILIFEYLENGNLWSHLYGSDLPTLSWEQRLEICIGAARGLHYLHTSRIIHRDVKTNIKGTRDYLDPEYFIRGQLT</sequence>
<feature type="domain" description="Protein kinase" evidence="6">
    <location>
        <begin position="9"/>
        <end position="153"/>
    </location>
</feature>
<evidence type="ECO:0000256" key="3">
    <source>
        <dbReference type="ARBA" id="ARBA00022741"/>
    </source>
</evidence>
<keyword evidence="3" id="KW-0547">Nucleotide-binding</keyword>
<reference evidence="7 8" key="1">
    <citation type="submission" date="2024-02" db="EMBL/GenBank/DDBJ databases">
        <title>de novo genome assembly of Solanum bulbocastanum strain 11H21.</title>
        <authorList>
            <person name="Hosaka A.J."/>
        </authorList>
    </citation>
    <scope>NUCLEOTIDE SEQUENCE [LARGE SCALE GENOMIC DNA]</scope>
    <source>
        <tissue evidence="7">Young leaves</tissue>
    </source>
</reference>
<evidence type="ECO:0000256" key="2">
    <source>
        <dbReference type="ARBA" id="ARBA00022679"/>
    </source>
</evidence>
<dbReference type="InterPro" id="IPR011009">
    <property type="entry name" value="Kinase-like_dom_sf"/>
</dbReference>
<keyword evidence="2" id="KW-0808">Transferase</keyword>
<keyword evidence="1" id="KW-0723">Serine/threonine-protein kinase</keyword>
<gene>
    <name evidence="7" type="ORF">RDI58_012910</name>
</gene>
<dbReference type="GO" id="GO:0009506">
    <property type="term" value="C:plasmodesma"/>
    <property type="evidence" value="ECO:0007669"/>
    <property type="project" value="TreeGrafter"/>
</dbReference>
<evidence type="ECO:0000256" key="5">
    <source>
        <dbReference type="ARBA" id="ARBA00022840"/>
    </source>
</evidence>
<dbReference type="GO" id="GO:0004714">
    <property type="term" value="F:transmembrane receptor protein tyrosine kinase activity"/>
    <property type="evidence" value="ECO:0007669"/>
    <property type="project" value="InterPro"/>
</dbReference>
<evidence type="ECO:0000313" key="8">
    <source>
        <dbReference type="Proteomes" id="UP001371456"/>
    </source>
</evidence>
<keyword evidence="4" id="KW-0418">Kinase</keyword>
<dbReference type="AlphaFoldDB" id="A0AAN8TSK0"/>
<protein>
    <recommendedName>
        <fullName evidence="6">Protein kinase domain-containing protein</fullName>
    </recommendedName>
</protein>
<dbReference type="InterPro" id="IPR000719">
    <property type="entry name" value="Prot_kinase_dom"/>
</dbReference>
<name>A0AAN8TSK0_SOLBU</name>
<dbReference type="GO" id="GO:0005524">
    <property type="term" value="F:ATP binding"/>
    <property type="evidence" value="ECO:0007669"/>
    <property type="project" value="UniProtKB-KW"/>
</dbReference>
<dbReference type="GO" id="GO:0004674">
    <property type="term" value="F:protein serine/threonine kinase activity"/>
    <property type="evidence" value="ECO:0007669"/>
    <property type="project" value="UniProtKB-KW"/>
</dbReference>
<dbReference type="PANTHER" id="PTHR27003">
    <property type="entry name" value="OS07G0166700 PROTEIN"/>
    <property type="match status" value="1"/>
</dbReference>
<dbReference type="PROSITE" id="PS50011">
    <property type="entry name" value="PROTEIN_KINASE_DOM"/>
    <property type="match status" value="1"/>
</dbReference>
<dbReference type="PANTHER" id="PTHR27003:SF375">
    <property type="entry name" value="RECEPTOR-LIKE PROTEIN KINASE HERK 1"/>
    <property type="match status" value="1"/>
</dbReference>
<dbReference type="Proteomes" id="UP001371456">
    <property type="component" value="Unassembled WGS sequence"/>
</dbReference>
<keyword evidence="8" id="KW-1185">Reference proteome</keyword>
<keyword evidence="5" id="KW-0067">ATP-binding</keyword>
<dbReference type="Gene3D" id="1.10.510.10">
    <property type="entry name" value="Transferase(Phosphotransferase) domain 1"/>
    <property type="match status" value="1"/>
</dbReference>
<dbReference type="EMBL" id="JBANQN010000005">
    <property type="protein sequence ID" value="KAK6789111.1"/>
    <property type="molecule type" value="Genomic_DNA"/>
</dbReference>
<dbReference type="InterPro" id="IPR001245">
    <property type="entry name" value="Ser-Thr/Tyr_kinase_cat_dom"/>
</dbReference>
<dbReference type="SUPFAM" id="SSF56112">
    <property type="entry name" value="Protein kinase-like (PK-like)"/>
    <property type="match status" value="1"/>
</dbReference>
<dbReference type="FunFam" id="3.30.200.20:FF:000039">
    <property type="entry name" value="receptor-like protein kinase FERONIA"/>
    <property type="match status" value="1"/>
</dbReference>
<dbReference type="InterPro" id="IPR045272">
    <property type="entry name" value="ANXUR1/2-like"/>
</dbReference>
<evidence type="ECO:0000256" key="1">
    <source>
        <dbReference type="ARBA" id="ARBA00022527"/>
    </source>
</evidence>
<evidence type="ECO:0000256" key="4">
    <source>
        <dbReference type="ARBA" id="ARBA00022777"/>
    </source>
</evidence>
<evidence type="ECO:0000313" key="7">
    <source>
        <dbReference type="EMBL" id="KAK6789111.1"/>
    </source>
</evidence>
<comment type="caution">
    <text evidence="7">The sequence shown here is derived from an EMBL/GenBank/DDBJ whole genome shotgun (WGS) entry which is preliminary data.</text>
</comment>